<sequence length="507" mass="55037">MTKLELEVHDDALSAINKIKNLNDSGIELIIPEGSILFDNIISLKLISQAADKNQKVIQFTTTDEIGASLIAMLEEPAGQAGQNYQEREPEQMPGVIPEKSRFVFKKPAFPKIRLPKFKSGLVLPAIILAVLIGMIFVLSKKPVAYAKVLLNSQPLTRSTTVKVKHGGTTDAAKMELKGQTLDTNVEITDEVPTTGEKLVGKKAEGEASIYNKTDAEIKLDKGSKLNYDEKDLVYVLDDDITVPAREEQPNPDDPLTQIYKLGEATVKITAGDIGDSYNIDSGKDLEVDGYKSSEMVAKTKSKLSGGESKKVKVVAEADKTALQKKVTDAAKEKATSDLKFKLGKTQRLIEGSITVQITKEAYTAKVGDEAEKLILTAYAGASGLTYMDSELNSLLDKIVQNLVPQGHVLSEKQREVSAIPLGNSTASVLNSSEADMQITLKTFTVTAVDKEELKKSLAGKSVSDAEKVLGSIGSLSTYSIEIKPVIPLFNKVPKDLNRINLEVENE</sequence>
<name>A0A3D0ZRH7_UNCKA</name>
<keyword evidence="1" id="KW-1133">Transmembrane helix</keyword>
<organism evidence="2 3">
    <name type="scientific">candidate division WWE3 bacterium</name>
    <dbReference type="NCBI Taxonomy" id="2053526"/>
    <lineage>
        <taxon>Bacteria</taxon>
        <taxon>Katanobacteria</taxon>
    </lineage>
</organism>
<protein>
    <recommendedName>
        <fullName evidence="4">Baseplate protein J-like domain-containing protein</fullName>
    </recommendedName>
</protein>
<gene>
    <name evidence="2" type="ORF">DEP93_02485</name>
</gene>
<evidence type="ECO:0000256" key="1">
    <source>
        <dbReference type="SAM" id="Phobius"/>
    </source>
</evidence>
<dbReference type="AlphaFoldDB" id="A0A3D0ZRH7"/>
<proteinExistence type="predicted"/>
<evidence type="ECO:0000313" key="2">
    <source>
        <dbReference type="EMBL" id="HCC42313.1"/>
    </source>
</evidence>
<evidence type="ECO:0008006" key="4">
    <source>
        <dbReference type="Google" id="ProtNLM"/>
    </source>
</evidence>
<comment type="caution">
    <text evidence="2">The sequence shown here is derived from an EMBL/GenBank/DDBJ whole genome shotgun (WGS) entry which is preliminary data.</text>
</comment>
<evidence type="ECO:0000313" key="3">
    <source>
        <dbReference type="Proteomes" id="UP000263336"/>
    </source>
</evidence>
<accession>A0A3D0ZRH7</accession>
<reference evidence="2 3" key="1">
    <citation type="journal article" date="2018" name="Nat. Biotechnol.">
        <title>A standardized bacterial taxonomy based on genome phylogeny substantially revises the tree of life.</title>
        <authorList>
            <person name="Parks D.H."/>
            <person name="Chuvochina M."/>
            <person name="Waite D.W."/>
            <person name="Rinke C."/>
            <person name="Skarshewski A."/>
            <person name="Chaumeil P.A."/>
            <person name="Hugenholtz P."/>
        </authorList>
    </citation>
    <scope>NUCLEOTIDE SEQUENCE [LARGE SCALE GENOMIC DNA]</scope>
    <source>
        <strain evidence="2">UBA11701</strain>
    </source>
</reference>
<dbReference type="Proteomes" id="UP000263336">
    <property type="component" value="Unassembled WGS sequence"/>
</dbReference>
<feature type="transmembrane region" description="Helical" evidence="1">
    <location>
        <begin position="122"/>
        <end position="140"/>
    </location>
</feature>
<keyword evidence="1" id="KW-0472">Membrane</keyword>
<dbReference type="EMBL" id="DOZN01000017">
    <property type="protein sequence ID" value="HCC42313.1"/>
    <property type="molecule type" value="Genomic_DNA"/>
</dbReference>
<keyword evidence="1" id="KW-0812">Transmembrane</keyword>